<accession>A0A150HQF7</accession>
<reference evidence="1 2" key="1">
    <citation type="journal article" date="2016" name="Sci. Rep.">
        <title>Genomic and phenotypic characterization of the species Acinetobacter venetianus.</title>
        <authorList>
            <person name="Fondi M."/>
            <person name="Maida I."/>
            <person name="Perrin E."/>
            <person name="Orlandini V."/>
            <person name="La Torre L."/>
            <person name="Bosi E."/>
            <person name="Negroni A."/>
            <person name="Zanaroli G."/>
            <person name="Fava F."/>
            <person name="Decorosi F."/>
            <person name="Giovannetti L."/>
            <person name="Viti C."/>
            <person name="Vaneechoutte M."/>
            <person name="Dijkshoorn L."/>
            <person name="Fani R."/>
        </authorList>
    </citation>
    <scope>NUCLEOTIDE SEQUENCE [LARGE SCALE GENOMIC DNA]</scope>
    <source>
        <strain evidence="1 2">LUH13518</strain>
    </source>
</reference>
<evidence type="ECO:0000313" key="2">
    <source>
        <dbReference type="Proteomes" id="UP000075544"/>
    </source>
</evidence>
<organism evidence="1 2">
    <name type="scientific">Acinetobacter venetianus</name>
    <dbReference type="NCBI Taxonomy" id="52133"/>
    <lineage>
        <taxon>Bacteria</taxon>
        <taxon>Pseudomonadati</taxon>
        <taxon>Pseudomonadota</taxon>
        <taxon>Gammaproteobacteria</taxon>
        <taxon>Moraxellales</taxon>
        <taxon>Moraxellaceae</taxon>
        <taxon>Acinetobacter</taxon>
    </lineage>
</organism>
<comment type="caution">
    <text evidence="1">The sequence shown here is derived from an EMBL/GenBank/DDBJ whole genome shotgun (WGS) entry which is preliminary data.</text>
</comment>
<evidence type="ECO:0000313" key="1">
    <source>
        <dbReference type="EMBL" id="KXZ68791.1"/>
    </source>
</evidence>
<dbReference type="AlphaFoldDB" id="A0A150HQF7"/>
<name>A0A150HQF7_9GAMM</name>
<dbReference type="PATRIC" id="fig|52133.19.peg.2997"/>
<sequence length="191" mass="21316">MKVTTLIAEKGLAYAINIIESAPSNATQWNEGYEFKCGQSAATISPADKEKYFVDMAELECAIWSLRRIEALGGIVAARDMLEQDKRSLDMAFTPENYIDVNRLAKCIQDWEETCITKGCLVEVDFVSESGTIYSGKHFKGQGEVDKFEGGRVFGCLHDGTPFMCFPCDVLITGHKVDKHLVEFEKLNRLG</sequence>
<dbReference type="Proteomes" id="UP000075544">
    <property type="component" value="Unassembled WGS sequence"/>
</dbReference>
<protein>
    <submittedName>
        <fullName evidence="1">Uncharacterized protein</fullName>
    </submittedName>
</protein>
<gene>
    <name evidence="1" type="ORF">AVENLUH13518_02951</name>
</gene>
<dbReference type="EMBL" id="JRHX01000087">
    <property type="protein sequence ID" value="KXZ68791.1"/>
    <property type="molecule type" value="Genomic_DNA"/>
</dbReference>
<proteinExistence type="predicted"/>